<dbReference type="EMBL" id="JABWCS010000193">
    <property type="protein sequence ID" value="NUU59844.1"/>
    <property type="molecule type" value="Genomic_DNA"/>
</dbReference>
<dbReference type="Pfam" id="PF21537">
    <property type="entry name" value="DUF1980_C"/>
    <property type="match status" value="1"/>
</dbReference>
<evidence type="ECO:0000313" key="5">
    <source>
        <dbReference type="Proteomes" id="UP000564806"/>
    </source>
</evidence>
<evidence type="ECO:0000259" key="2">
    <source>
        <dbReference type="Pfam" id="PF09323"/>
    </source>
</evidence>
<dbReference type="InterPro" id="IPR048493">
    <property type="entry name" value="DUF1980_N"/>
</dbReference>
<dbReference type="InterPro" id="IPR052955">
    <property type="entry name" value="UPF0703_membrane_permease"/>
</dbReference>
<dbReference type="PANTHER" id="PTHR40047">
    <property type="entry name" value="UPF0703 PROTEIN YCGQ"/>
    <property type="match status" value="1"/>
</dbReference>
<accession>A0A850EKE3</accession>
<evidence type="ECO:0000256" key="1">
    <source>
        <dbReference type="SAM" id="Phobius"/>
    </source>
</evidence>
<feature type="domain" description="DUF1980" evidence="2">
    <location>
        <begin position="13"/>
        <end position="118"/>
    </location>
</feature>
<reference evidence="4" key="1">
    <citation type="submission" date="2020-06" db="EMBL/GenBank/DDBJ databases">
        <title>Paenibacillus sp. nov., isolated from soil.</title>
        <authorList>
            <person name="Seo Y.L."/>
        </authorList>
    </citation>
    <scope>NUCLEOTIDE SEQUENCE [LARGE SCALE GENOMIC DNA]</scope>
    <source>
        <strain evidence="4">JW14</strain>
    </source>
</reference>
<dbReference type="PANTHER" id="PTHR40047:SF1">
    <property type="entry name" value="UPF0703 PROTEIN YCGQ"/>
    <property type="match status" value="1"/>
</dbReference>
<dbReference type="Pfam" id="PF09323">
    <property type="entry name" value="DUF1980"/>
    <property type="match status" value="1"/>
</dbReference>
<keyword evidence="1" id="KW-1133">Transmembrane helix</keyword>
<feature type="domain" description="DUF1980" evidence="3">
    <location>
        <begin position="134"/>
        <end position="271"/>
    </location>
</feature>
<dbReference type="InterPro" id="IPR048447">
    <property type="entry name" value="DUF1980_C"/>
</dbReference>
<evidence type="ECO:0000259" key="3">
    <source>
        <dbReference type="Pfam" id="PF21537"/>
    </source>
</evidence>
<proteinExistence type="predicted"/>
<organism evidence="4 5">
    <name type="scientific">Paenibacillus agri</name>
    <dbReference type="NCBI Taxonomy" id="2744309"/>
    <lineage>
        <taxon>Bacteria</taxon>
        <taxon>Bacillati</taxon>
        <taxon>Bacillota</taxon>
        <taxon>Bacilli</taxon>
        <taxon>Bacillales</taxon>
        <taxon>Paenibacillaceae</taxon>
        <taxon>Paenibacillus</taxon>
    </lineage>
</organism>
<keyword evidence="1" id="KW-0472">Membrane</keyword>
<comment type="caution">
    <text evidence="4">The sequence shown here is derived from an EMBL/GenBank/DDBJ whole genome shotgun (WGS) entry which is preliminary data.</text>
</comment>
<dbReference type="Proteomes" id="UP000564806">
    <property type="component" value="Unassembled WGS sequence"/>
</dbReference>
<name>A0A850EKE3_9BACL</name>
<sequence>MNESRSIRLHYLLRAVLLLAFALYIGHLAQQDALHYYVAPKLARWIKLCPIPLTLMALSLTVQALFGKGAALCDCDHRLPRWGIRSTVLYGLFLLPLLFGFLLPDRPLGSLAASVKGIELTYNIKEPDREVQFNTNDPFEVEFAQLAKLLYSQPVIPVYPDIFSETFGAIERYKQKFEGKDIAVSGFVYRENATTTNGPFALSRFLVQCCTADATPFGIMVYPGTPKSLPADTWVEVRGKLHVGKYKGKDIVQISAVSITPIPRPATPYIYTSPDSVAEWAKLQASGKSIR</sequence>
<dbReference type="RefSeq" id="WP_175370463.1">
    <property type="nucleotide sequence ID" value="NZ_JABWCS010000193.1"/>
</dbReference>
<protein>
    <submittedName>
        <fullName evidence="4">TIGR03943 family protein</fullName>
    </submittedName>
</protein>
<feature type="transmembrane region" description="Helical" evidence="1">
    <location>
        <begin position="42"/>
        <end position="66"/>
    </location>
</feature>
<gene>
    <name evidence="4" type="ORF">HPT30_05675</name>
</gene>
<dbReference type="InterPro" id="IPR015402">
    <property type="entry name" value="DUF1980"/>
</dbReference>
<evidence type="ECO:0000313" key="4">
    <source>
        <dbReference type="EMBL" id="NUU59844.1"/>
    </source>
</evidence>
<dbReference type="NCBIfam" id="TIGR03943">
    <property type="entry name" value="TIGR03943 family putative permease subunit"/>
    <property type="match status" value="1"/>
</dbReference>
<feature type="transmembrane region" description="Helical" evidence="1">
    <location>
        <begin position="12"/>
        <end position="30"/>
    </location>
</feature>
<feature type="transmembrane region" description="Helical" evidence="1">
    <location>
        <begin position="87"/>
        <end position="104"/>
    </location>
</feature>
<keyword evidence="5" id="KW-1185">Reference proteome</keyword>
<keyword evidence="1" id="KW-0812">Transmembrane</keyword>
<dbReference type="AlphaFoldDB" id="A0A850EKE3"/>